<name>A0A0R2FUE6_9LACO</name>
<comment type="caution">
    <text evidence="5">The sequence shown here is derived from an EMBL/GenBank/DDBJ whole genome shotgun (WGS) entry which is preliminary data.</text>
</comment>
<dbReference type="EMBL" id="JQAR01000003">
    <property type="protein sequence ID" value="KRN32035.1"/>
    <property type="molecule type" value="Genomic_DNA"/>
</dbReference>
<dbReference type="InterPro" id="IPR014729">
    <property type="entry name" value="Rossmann-like_a/b/a_fold"/>
</dbReference>
<dbReference type="InterPro" id="IPR005216">
    <property type="entry name" value="Citrate_lyase_ligase"/>
</dbReference>
<dbReference type="SMART" id="SM00764">
    <property type="entry name" value="Citrate_ly_lig"/>
    <property type="match status" value="1"/>
</dbReference>
<keyword evidence="5" id="KW-0456">Lyase</keyword>
<evidence type="ECO:0000256" key="3">
    <source>
        <dbReference type="PIRNR" id="PIRNR005751"/>
    </source>
</evidence>
<dbReference type="AlphaFoldDB" id="A0A0R2FUE6"/>
<sequence length="351" mass="39728">MTERIQDIYLSNKSAKQEWMAFLKKRGIKNFAESETKLIEQTIGLFDEQDRLVATGSIANNVIKYVAVCDIGAHNKGARFNKIISEIESRLAQLNKFHYFVFTKPRYQTSFEYIGFKALAATEFGVILEKGTPNVDDYLDEIPRFDAGNKIASIVMNANPFTNGHRYLVEKAAKENDYVYVFVVKQDASLFKTAERLELVKEGTADLENVAVINGGDYMVSFVSFPAYFIKNTDKIIKYQTLLDARIFRTQIIKPLGITSRYLGNEPLSHTTDLYNEALQKELGAEIDVVIVDRLEVDKEVVSATKVREAIAEGDVNKCLKYIPSTTVAYITANLDRLQLRIKKGQRIDGN</sequence>
<dbReference type="Gene3D" id="3.40.50.620">
    <property type="entry name" value="HUPs"/>
    <property type="match status" value="1"/>
</dbReference>
<comment type="function">
    <text evidence="3">Acetylation of prosthetic group (2-(5''-phosphoribosyl)-3'-dephosphocoenzyme-A) of the gamma subunit of citrate lyase.</text>
</comment>
<dbReference type="Proteomes" id="UP000051727">
    <property type="component" value="Unassembled WGS sequence"/>
</dbReference>
<dbReference type="PANTHER" id="PTHR40599">
    <property type="entry name" value="[CITRATE [PRO-3S]-LYASE] LIGASE"/>
    <property type="match status" value="1"/>
</dbReference>
<feature type="domain" description="Citrate lyase ligase C-terminal" evidence="4">
    <location>
        <begin position="151"/>
        <end position="331"/>
    </location>
</feature>
<keyword evidence="2 3" id="KW-0067">ATP-binding</keyword>
<accession>A0A0R2FUE6</accession>
<reference evidence="5 6" key="1">
    <citation type="journal article" date="2015" name="Genome Announc.">
        <title>Expanding the biotechnology potential of lactobacilli through comparative genomics of 213 strains and associated genera.</title>
        <authorList>
            <person name="Sun Z."/>
            <person name="Harris H.M."/>
            <person name="McCann A."/>
            <person name="Guo C."/>
            <person name="Argimon S."/>
            <person name="Zhang W."/>
            <person name="Yang X."/>
            <person name="Jeffery I.B."/>
            <person name="Cooney J.C."/>
            <person name="Kagawa T.F."/>
            <person name="Liu W."/>
            <person name="Song Y."/>
            <person name="Salvetti E."/>
            <person name="Wrobel A."/>
            <person name="Rasinkangas P."/>
            <person name="Parkhill J."/>
            <person name="Rea M.C."/>
            <person name="O'Sullivan O."/>
            <person name="Ritari J."/>
            <person name="Douillard F.P."/>
            <person name="Paul Ross R."/>
            <person name="Yang R."/>
            <person name="Briner A.E."/>
            <person name="Felis G.E."/>
            <person name="de Vos W.M."/>
            <person name="Barrangou R."/>
            <person name="Klaenhammer T.R."/>
            <person name="Caufield P.W."/>
            <person name="Cui Y."/>
            <person name="Zhang H."/>
            <person name="O'Toole P.W."/>
        </authorList>
    </citation>
    <scope>NUCLEOTIDE SEQUENCE [LARGE SCALE GENOMIC DNA]</scope>
    <source>
        <strain evidence="5 6">ATCC 27304</strain>
    </source>
</reference>
<proteinExistence type="predicted"/>
<keyword evidence="1 3" id="KW-0547">Nucleotide-binding</keyword>
<dbReference type="GO" id="GO:0005524">
    <property type="term" value="F:ATP binding"/>
    <property type="evidence" value="ECO:0007669"/>
    <property type="project" value="UniProtKB-UniRule"/>
</dbReference>
<evidence type="ECO:0000256" key="2">
    <source>
        <dbReference type="ARBA" id="ARBA00022840"/>
    </source>
</evidence>
<evidence type="ECO:0000313" key="6">
    <source>
        <dbReference type="Proteomes" id="UP000051727"/>
    </source>
</evidence>
<protein>
    <recommendedName>
        <fullName evidence="3">[Citrate [pro-3S]-lyase] ligase</fullName>
        <ecNumber evidence="3">6.2.1.22</ecNumber>
    </recommendedName>
</protein>
<dbReference type="PIRSF" id="PIRSF005751">
    <property type="entry name" value="Acet_citr_lig"/>
    <property type="match status" value="1"/>
</dbReference>
<dbReference type="OrthoDB" id="9779753at2"/>
<dbReference type="SUPFAM" id="SSF52374">
    <property type="entry name" value="Nucleotidylyl transferase"/>
    <property type="match status" value="1"/>
</dbReference>
<dbReference type="GO" id="GO:0016829">
    <property type="term" value="F:lyase activity"/>
    <property type="evidence" value="ECO:0007669"/>
    <property type="project" value="UniProtKB-KW"/>
</dbReference>
<dbReference type="GO" id="GO:0008771">
    <property type="term" value="F:[citrate (pro-3S)-lyase] ligase activity"/>
    <property type="evidence" value="ECO:0007669"/>
    <property type="project" value="UniProtKB-EC"/>
</dbReference>
<dbReference type="NCBIfam" id="TIGR00125">
    <property type="entry name" value="cyt_tran_rel"/>
    <property type="match status" value="1"/>
</dbReference>
<evidence type="ECO:0000313" key="5">
    <source>
        <dbReference type="EMBL" id="KRN32035.1"/>
    </source>
</evidence>
<dbReference type="NCBIfam" id="TIGR00124">
    <property type="entry name" value="cit_ly_ligase"/>
    <property type="match status" value="1"/>
</dbReference>
<dbReference type="EC" id="6.2.1.22" evidence="3"/>
<dbReference type="InterPro" id="IPR013166">
    <property type="entry name" value="Citrate_lyase_ligase_C"/>
</dbReference>
<keyword evidence="3 5" id="KW-0436">Ligase</keyword>
<dbReference type="RefSeq" id="WP_056990560.1">
    <property type="nucleotide sequence ID" value="NZ_JATAAJ010000005.1"/>
</dbReference>
<dbReference type="PANTHER" id="PTHR40599:SF1">
    <property type="entry name" value="[CITRATE [PRO-3S]-LYASE] LIGASE"/>
    <property type="match status" value="1"/>
</dbReference>
<dbReference type="InterPro" id="IPR004821">
    <property type="entry name" value="Cyt_trans-like"/>
</dbReference>
<dbReference type="PATRIC" id="fig|1618.3.peg.1302"/>
<dbReference type="STRING" id="1618.IV36_GL001286"/>
<comment type="catalytic activity">
    <reaction evidence="3">
        <text>holo-[citrate lyase ACP] + acetate + ATP = acetyl-[citrate lyase ACP] + AMP + diphosphate</text>
        <dbReference type="Rhea" id="RHEA:23788"/>
        <dbReference type="Rhea" id="RHEA-COMP:10158"/>
        <dbReference type="Rhea" id="RHEA-COMP:13710"/>
        <dbReference type="ChEBI" id="CHEBI:30089"/>
        <dbReference type="ChEBI" id="CHEBI:30616"/>
        <dbReference type="ChEBI" id="CHEBI:33019"/>
        <dbReference type="ChEBI" id="CHEBI:82683"/>
        <dbReference type="ChEBI" id="CHEBI:137976"/>
        <dbReference type="ChEBI" id="CHEBI:456215"/>
        <dbReference type="EC" id="6.2.1.22"/>
    </reaction>
</comment>
<organism evidence="5 6">
    <name type="scientific">Liquorilactobacillus mali</name>
    <dbReference type="NCBI Taxonomy" id="1618"/>
    <lineage>
        <taxon>Bacteria</taxon>
        <taxon>Bacillati</taxon>
        <taxon>Bacillota</taxon>
        <taxon>Bacilli</taxon>
        <taxon>Lactobacillales</taxon>
        <taxon>Lactobacillaceae</taxon>
        <taxon>Liquorilactobacillus</taxon>
    </lineage>
</organism>
<evidence type="ECO:0000256" key="1">
    <source>
        <dbReference type="ARBA" id="ARBA00022741"/>
    </source>
</evidence>
<evidence type="ECO:0000259" key="4">
    <source>
        <dbReference type="SMART" id="SM00764"/>
    </source>
</evidence>
<dbReference type="Pfam" id="PF08218">
    <property type="entry name" value="Citrate_ly_lig"/>
    <property type="match status" value="1"/>
</dbReference>
<gene>
    <name evidence="5" type="ORF">IV36_GL001286</name>
</gene>